<feature type="compositionally biased region" description="Basic and acidic residues" evidence="1">
    <location>
        <begin position="203"/>
        <end position="219"/>
    </location>
</feature>
<feature type="compositionally biased region" description="Low complexity" evidence="1">
    <location>
        <begin position="305"/>
        <end position="317"/>
    </location>
</feature>
<dbReference type="RefSeq" id="XP_013252136.1">
    <property type="nucleotide sequence ID" value="XM_013396682.1"/>
</dbReference>
<name>U6GBN1_EIMAC</name>
<dbReference type="AlphaFoldDB" id="U6GBN1"/>
<feature type="region of interest" description="Disordered" evidence="1">
    <location>
        <begin position="652"/>
        <end position="715"/>
    </location>
</feature>
<feature type="region of interest" description="Disordered" evidence="1">
    <location>
        <begin position="359"/>
        <end position="384"/>
    </location>
</feature>
<keyword evidence="3" id="KW-1185">Reference proteome</keyword>
<feature type="region of interest" description="Disordered" evidence="1">
    <location>
        <begin position="147"/>
        <end position="219"/>
    </location>
</feature>
<dbReference type="OrthoDB" id="447842at2759"/>
<sequence length="787" mass="84791">MSEGSLTLPVGSQREKPPHGGPSPQLKRFVSSLGSRWHLRWSWGPQVQPPHQLLRGNLSLKARSSMTALPSGGTLIPSNISSSRNSGSCVELGISGLRLPSRASLTASSCSSNSNSSSGCSSQQHRLRSFPLTKSSRHSLPPAKSLYMASASGGKTSSSSGNSSSSSTYQQQQSVGATPSCTPSPQPTTACLQTQWEEQQQQEEQRQQRTEQRLEQPDEHPNSFLSVAASAASPLLPNPTAEAGPYGLSPRAAEYLTGVSISNNSSKSHTPDLPPEVLAIAARAMRGAEEEVRLARARMQEKQLQRQQQQRLQQKLKAPTQQRQPVNLTAADPQPLRYRVYGVGYGAWSVRRKERLDELQLQGRSRNRSNTDPQARPAAEAASSSTATTRWSYCIRIRMRQLQKPQQLLQLPTQLGIFFHELAHLRYMNHGLGFACLLARIFRYATERGLFEPMSSVSLWLLVIGAKCLPVVASDACSPYCSLGSAGLCNSSSYLGVVWFALCLLCLDAFPSVSDFCCVVLQGWETELPSPWLWERVLFYCGGFVTDTVLQQLLLADPKARAAAGTACNLDAPTSASVAAAASADANVAQLHAKEKQAPDEPAPAAAATNPSATQATAAVASTDSAVVEPAPASGAASAAVVSKRLTNGRIKQEAAQGSAKNPRMHHQQQQVLRQRRTAPTVTLRRRASGGSVGVQKASMRSKSSNSSSSISASHLGSGKAFASVYPTAPIRHQQRQQKLQQPQPQRRHHQLLKHRSSINSSSSSTSSTTTRSSCRSSNRRRGSLLS</sequence>
<organism evidence="2 3">
    <name type="scientific">Eimeria acervulina</name>
    <name type="common">Coccidian parasite</name>
    <dbReference type="NCBI Taxonomy" id="5801"/>
    <lineage>
        <taxon>Eukaryota</taxon>
        <taxon>Sar</taxon>
        <taxon>Alveolata</taxon>
        <taxon>Apicomplexa</taxon>
        <taxon>Conoidasida</taxon>
        <taxon>Coccidia</taxon>
        <taxon>Eucoccidiorida</taxon>
        <taxon>Eimeriorina</taxon>
        <taxon>Eimeriidae</taxon>
        <taxon>Eimeria</taxon>
    </lineage>
</organism>
<gene>
    <name evidence="2" type="ORF">EAH_00005110</name>
</gene>
<proteinExistence type="predicted"/>
<reference evidence="2" key="2">
    <citation type="submission" date="2013-10" db="EMBL/GenBank/DDBJ databases">
        <authorList>
            <person name="Aslett M."/>
        </authorList>
    </citation>
    <scope>NUCLEOTIDE SEQUENCE [LARGE SCALE GENOMIC DNA]</scope>
    <source>
        <strain evidence="2">Houghton</strain>
    </source>
</reference>
<feature type="compositionally biased region" description="Low complexity" evidence="1">
    <location>
        <begin position="603"/>
        <end position="617"/>
    </location>
</feature>
<feature type="region of interest" description="Disordered" evidence="1">
    <location>
        <begin position="302"/>
        <end position="330"/>
    </location>
</feature>
<feature type="region of interest" description="Disordered" evidence="1">
    <location>
        <begin position="594"/>
        <end position="617"/>
    </location>
</feature>
<evidence type="ECO:0000256" key="1">
    <source>
        <dbReference type="SAM" id="MobiDB-lite"/>
    </source>
</evidence>
<feature type="compositionally biased region" description="Polar residues" evidence="1">
    <location>
        <begin position="362"/>
        <end position="373"/>
    </location>
</feature>
<evidence type="ECO:0000313" key="3">
    <source>
        <dbReference type="Proteomes" id="UP000018050"/>
    </source>
</evidence>
<feature type="compositionally biased region" description="Basic residues" evidence="1">
    <location>
        <begin position="746"/>
        <end position="757"/>
    </location>
</feature>
<protein>
    <submittedName>
        <fullName evidence="2">Uncharacterized protein</fullName>
    </submittedName>
</protein>
<dbReference type="GeneID" id="25268581"/>
<feature type="region of interest" description="Disordered" evidence="1">
    <location>
        <begin position="1"/>
        <end position="28"/>
    </location>
</feature>
<dbReference type="Proteomes" id="UP000018050">
    <property type="component" value="Unassembled WGS sequence"/>
</dbReference>
<feature type="compositionally biased region" description="Low complexity" evidence="1">
    <location>
        <begin position="699"/>
        <end position="715"/>
    </location>
</feature>
<feature type="region of interest" description="Disordered" evidence="1">
    <location>
        <begin position="106"/>
        <end position="127"/>
    </location>
</feature>
<dbReference type="OMA" id="RIFRYAT"/>
<feature type="compositionally biased region" description="Low complexity" evidence="1">
    <location>
        <begin position="758"/>
        <end position="777"/>
    </location>
</feature>
<accession>U6GBN1</accession>
<dbReference type="VEuPathDB" id="ToxoDB:EAH_00005110"/>
<reference evidence="2" key="1">
    <citation type="submission" date="2013-10" db="EMBL/GenBank/DDBJ databases">
        <title>Genomic analysis of the causative agents of coccidiosis in chickens.</title>
        <authorList>
            <person name="Reid A.J."/>
            <person name="Blake D."/>
            <person name="Billington K."/>
            <person name="Browne H."/>
            <person name="Dunn M."/>
            <person name="Hung S."/>
            <person name="Kawahara F."/>
            <person name="Miranda-Saavedra D."/>
            <person name="Mourier T."/>
            <person name="Nagra H."/>
            <person name="Otto T.D."/>
            <person name="Rawlings N."/>
            <person name="Sanchez A."/>
            <person name="Sanders M."/>
            <person name="Subramaniam C."/>
            <person name="Tay Y."/>
            <person name="Dear P."/>
            <person name="Doerig C."/>
            <person name="Gruber A."/>
            <person name="Parkinson J."/>
            <person name="Shirley M."/>
            <person name="Wan K.L."/>
            <person name="Berriman M."/>
            <person name="Tomley F."/>
            <person name="Pain A."/>
        </authorList>
    </citation>
    <scope>NUCLEOTIDE SEQUENCE [LARGE SCALE GENOMIC DNA]</scope>
    <source>
        <strain evidence="2">Houghton</strain>
    </source>
</reference>
<evidence type="ECO:0000313" key="2">
    <source>
        <dbReference type="EMBL" id="CDI77520.1"/>
    </source>
</evidence>
<feature type="compositionally biased region" description="Low complexity" evidence="1">
    <location>
        <begin position="108"/>
        <end position="122"/>
    </location>
</feature>
<feature type="region of interest" description="Disordered" evidence="1">
    <location>
        <begin position="732"/>
        <end position="787"/>
    </location>
</feature>
<feature type="compositionally biased region" description="Low complexity" evidence="1">
    <location>
        <begin position="150"/>
        <end position="199"/>
    </location>
</feature>
<dbReference type="EMBL" id="HG670680">
    <property type="protein sequence ID" value="CDI77520.1"/>
    <property type="molecule type" value="Genomic_DNA"/>
</dbReference>
<feature type="compositionally biased region" description="Basic residues" evidence="1">
    <location>
        <begin position="778"/>
        <end position="787"/>
    </location>
</feature>